<protein>
    <submittedName>
        <fullName evidence="3">Uncharacterized protein</fullName>
    </submittedName>
</protein>
<reference evidence="3" key="1">
    <citation type="submission" date="2023-03" db="EMBL/GenBank/DDBJ databases">
        <title>Massive genome expansion in bonnet fungi (Mycena s.s.) driven by repeated elements and novel gene families across ecological guilds.</title>
        <authorList>
            <consortium name="Lawrence Berkeley National Laboratory"/>
            <person name="Harder C.B."/>
            <person name="Miyauchi S."/>
            <person name="Viragh M."/>
            <person name="Kuo A."/>
            <person name="Thoen E."/>
            <person name="Andreopoulos B."/>
            <person name="Lu D."/>
            <person name="Skrede I."/>
            <person name="Drula E."/>
            <person name="Henrissat B."/>
            <person name="Morin E."/>
            <person name="Kohler A."/>
            <person name="Barry K."/>
            <person name="LaButti K."/>
            <person name="Morin E."/>
            <person name="Salamov A."/>
            <person name="Lipzen A."/>
            <person name="Mereny Z."/>
            <person name="Hegedus B."/>
            <person name="Baldrian P."/>
            <person name="Stursova M."/>
            <person name="Weitz H."/>
            <person name="Taylor A."/>
            <person name="Grigoriev I.V."/>
            <person name="Nagy L.G."/>
            <person name="Martin F."/>
            <person name="Kauserud H."/>
        </authorList>
    </citation>
    <scope>NUCLEOTIDE SEQUENCE</scope>
    <source>
        <strain evidence="3">CBHHK002</strain>
    </source>
</reference>
<evidence type="ECO:0000313" key="3">
    <source>
        <dbReference type="EMBL" id="KAJ7355913.1"/>
    </source>
</evidence>
<organism evidence="3 4">
    <name type="scientific">Mycena albidolilacea</name>
    <dbReference type="NCBI Taxonomy" id="1033008"/>
    <lineage>
        <taxon>Eukaryota</taxon>
        <taxon>Fungi</taxon>
        <taxon>Dikarya</taxon>
        <taxon>Basidiomycota</taxon>
        <taxon>Agaricomycotina</taxon>
        <taxon>Agaricomycetes</taxon>
        <taxon>Agaricomycetidae</taxon>
        <taxon>Agaricales</taxon>
        <taxon>Marasmiineae</taxon>
        <taxon>Mycenaceae</taxon>
        <taxon>Mycena</taxon>
    </lineage>
</organism>
<sequence length="431" mass="44725">MATACITSATATTTSLLTKDVLTTTFSTSVLTEPPTTTTITSEGCILGSISDVVPCISTPTIFTSTIPGNITTITVPFTATTATTETETLTLFGSSCSVIASDSSKPIDSKPTSNHGPGPGPGSSFSASVTTPDPITFTSATPVTLPNGDVSAVMETFTSHPPASTVYVPFTPSGQVAQSNDDRSSSQAGPIVGGVLGGFFGLLGIVLIIWFIMKRRRRWDDIFDQEDPAQGPTKRWSLDAEMEPKPYQYGLVGQTSSPSLPSLGMSSLDSPPASGQLPRQNQTHNLTPLLLPTSASTPGPSATTLSSRPSTAGSMLPPAPPAPASNHKPTDSSGSSTSVQQHISPAMPSHWGHHSPSPSTDQAYFFERSGSPTSMREWEPQRRLQLANVGDDESVSSPMTPSASILDGKGPGRHARIGSTLSGVLVDAAP</sequence>
<evidence type="ECO:0000256" key="1">
    <source>
        <dbReference type="SAM" id="MobiDB-lite"/>
    </source>
</evidence>
<feature type="compositionally biased region" description="Polar residues" evidence="1">
    <location>
        <begin position="332"/>
        <end position="344"/>
    </location>
</feature>
<proteinExistence type="predicted"/>
<feature type="region of interest" description="Disordered" evidence="1">
    <location>
        <begin position="249"/>
        <end position="431"/>
    </location>
</feature>
<feature type="transmembrane region" description="Helical" evidence="2">
    <location>
        <begin position="192"/>
        <end position="214"/>
    </location>
</feature>
<comment type="caution">
    <text evidence="3">The sequence shown here is derived from an EMBL/GenBank/DDBJ whole genome shotgun (WGS) entry which is preliminary data.</text>
</comment>
<feature type="compositionally biased region" description="Low complexity" evidence="1">
    <location>
        <begin position="257"/>
        <end position="273"/>
    </location>
</feature>
<keyword evidence="2" id="KW-0812">Transmembrane</keyword>
<keyword evidence="2" id="KW-1133">Transmembrane helix</keyword>
<evidence type="ECO:0000256" key="2">
    <source>
        <dbReference type="SAM" id="Phobius"/>
    </source>
</evidence>
<accession>A0AAD7ADT0</accession>
<keyword evidence="4" id="KW-1185">Reference proteome</keyword>
<keyword evidence="2" id="KW-0472">Membrane</keyword>
<feature type="compositionally biased region" description="Low complexity" evidence="1">
    <location>
        <begin position="112"/>
        <end position="127"/>
    </location>
</feature>
<name>A0AAD7ADT0_9AGAR</name>
<evidence type="ECO:0000313" key="4">
    <source>
        <dbReference type="Proteomes" id="UP001218218"/>
    </source>
</evidence>
<dbReference type="Proteomes" id="UP001218218">
    <property type="component" value="Unassembled WGS sequence"/>
</dbReference>
<feature type="region of interest" description="Disordered" evidence="1">
    <location>
        <begin position="104"/>
        <end position="132"/>
    </location>
</feature>
<feature type="compositionally biased region" description="Low complexity" evidence="1">
    <location>
        <begin position="349"/>
        <end position="360"/>
    </location>
</feature>
<gene>
    <name evidence="3" type="ORF">DFH08DRAFT_1076886</name>
</gene>
<dbReference type="AlphaFoldDB" id="A0AAD7ADT0"/>
<feature type="compositionally biased region" description="Low complexity" evidence="1">
    <location>
        <begin position="287"/>
        <end position="308"/>
    </location>
</feature>
<dbReference type="EMBL" id="JARIHO010000009">
    <property type="protein sequence ID" value="KAJ7355913.1"/>
    <property type="molecule type" value="Genomic_DNA"/>
</dbReference>